<dbReference type="Pfam" id="PF08676">
    <property type="entry name" value="MutL_C"/>
    <property type="match status" value="1"/>
</dbReference>
<dbReference type="CDD" id="cd00782">
    <property type="entry name" value="MutL_Trans"/>
    <property type="match status" value="1"/>
</dbReference>
<reference evidence="4 5" key="1">
    <citation type="submission" date="2023-10" db="EMBL/GenBank/DDBJ databases">
        <title>179-bfca-hs.</title>
        <authorList>
            <person name="Miliotis G."/>
            <person name="Sengupta P."/>
            <person name="Hameed A."/>
            <person name="Chuvochina M."/>
            <person name="Mcdonagh F."/>
            <person name="Simpson A.C."/>
            <person name="Singh N.K."/>
            <person name="Rekha P.D."/>
            <person name="Raman K."/>
            <person name="Hugenholtz P."/>
            <person name="Venkateswaran K."/>
        </authorList>
    </citation>
    <scope>NUCLEOTIDE SEQUENCE [LARGE SCALE GENOMIC DNA]</scope>
    <source>
        <strain evidence="4 5">179-BFC-A-HS</strain>
    </source>
</reference>
<protein>
    <submittedName>
        <fullName evidence="4">DNA mismatch repair endonuclease MutL</fullName>
    </submittedName>
</protein>
<dbReference type="Gene3D" id="3.30.1540.20">
    <property type="entry name" value="MutL, C-terminal domain, dimerisation subdomain"/>
    <property type="match status" value="1"/>
</dbReference>
<dbReference type="SMART" id="SM01340">
    <property type="entry name" value="DNA_mis_repair"/>
    <property type="match status" value="1"/>
</dbReference>
<keyword evidence="5" id="KW-1185">Reference proteome</keyword>
<dbReference type="InterPro" id="IPR020568">
    <property type="entry name" value="Ribosomal_Su5_D2-typ_SF"/>
</dbReference>
<dbReference type="Gene3D" id="3.30.230.10">
    <property type="match status" value="1"/>
</dbReference>
<feature type="domain" description="MutL C-terminal dimerisation" evidence="2">
    <location>
        <begin position="256"/>
        <end position="398"/>
    </location>
</feature>
<dbReference type="Gene3D" id="3.30.1370.100">
    <property type="entry name" value="MutL, C-terminal domain, regulatory subdomain"/>
    <property type="match status" value="1"/>
</dbReference>
<dbReference type="PANTHER" id="PTHR10073">
    <property type="entry name" value="DNA MISMATCH REPAIR PROTEIN MLH, PMS, MUTL"/>
    <property type="match status" value="1"/>
</dbReference>
<gene>
    <name evidence="4" type="primary">mutL</name>
    <name evidence="4" type="ORF">P5G51_010735</name>
</gene>
<name>A0ABU5CJZ0_9BACI</name>
<evidence type="ECO:0000313" key="5">
    <source>
        <dbReference type="Proteomes" id="UP001228376"/>
    </source>
</evidence>
<dbReference type="Proteomes" id="UP001228376">
    <property type="component" value="Unassembled WGS sequence"/>
</dbReference>
<evidence type="ECO:0000259" key="3">
    <source>
        <dbReference type="SMART" id="SM01340"/>
    </source>
</evidence>
<dbReference type="SUPFAM" id="SSF118116">
    <property type="entry name" value="DNA mismatch repair protein MutL"/>
    <property type="match status" value="1"/>
</dbReference>
<evidence type="ECO:0000259" key="2">
    <source>
        <dbReference type="SMART" id="SM00853"/>
    </source>
</evidence>
<dbReference type="PANTHER" id="PTHR10073:SF12">
    <property type="entry name" value="DNA MISMATCH REPAIR PROTEIN MLH1"/>
    <property type="match status" value="1"/>
</dbReference>
<dbReference type="InterPro" id="IPR014790">
    <property type="entry name" value="MutL_C"/>
</dbReference>
<sequence length="442" mass="50928">MFKTAGSNDQLQVIAKVYGVGVAKKMIAIKKNTLDFSIHGYIAKPEITRASRNYISIFINGRYIRSISLTHAIIRAFHTLLPIGRNPLVVINIDMDPVLVDFNVHPAKLEVRFSKEKELVSLLEETIRQALREQSLMPEITRHAPKPKPSVQHTFDFSQPLATNENENLNIDSHSNKENLSSSMGEVQHTQTFQQAFQAPQATHEGKQQFTSAYTGVDEEQTTHVQIENEDVYPADNLQLPKEETGKKERIPTMYPIGQLHGTYILAQNETGFYMIDQHAAQERVKYEYFRDKLANPVNTAQELLLPMTFEFSQQEAIFIDHNQEKLKEVGLFFEPFGNQTYVIRSYPNWFPEGYEEEVIREMVEQIMQDEKINIESIRDDAAKLMSCKGSIKANHYLNLQDMTQLLEALRRSTDPFTCPHGRPIIVHFTTYELEKMFKRVM</sequence>
<evidence type="ECO:0000313" key="4">
    <source>
        <dbReference type="EMBL" id="MDY0405805.1"/>
    </source>
</evidence>
<dbReference type="InterPro" id="IPR014721">
    <property type="entry name" value="Ribsml_uS5_D2-typ_fold_subgr"/>
</dbReference>
<dbReference type="InterPro" id="IPR038973">
    <property type="entry name" value="MutL/Mlh/Pms-like"/>
</dbReference>
<dbReference type="NCBIfam" id="TIGR00585">
    <property type="entry name" value="mutl"/>
    <property type="match status" value="1"/>
</dbReference>
<keyword evidence="4" id="KW-0540">Nuclease</keyword>
<dbReference type="EMBL" id="JAROCA020000001">
    <property type="protein sequence ID" value="MDY0405805.1"/>
    <property type="molecule type" value="Genomic_DNA"/>
</dbReference>
<accession>A0ABU5CJZ0</accession>
<dbReference type="GO" id="GO:0004519">
    <property type="term" value="F:endonuclease activity"/>
    <property type="evidence" value="ECO:0007669"/>
    <property type="project" value="UniProtKB-KW"/>
</dbReference>
<dbReference type="InterPro" id="IPR037198">
    <property type="entry name" value="MutL_C_sf"/>
</dbReference>
<dbReference type="InterPro" id="IPR042121">
    <property type="entry name" value="MutL_C_regsub"/>
</dbReference>
<feature type="domain" description="DNA mismatch repair protein S5" evidence="3">
    <location>
        <begin position="14"/>
        <end position="132"/>
    </location>
</feature>
<dbReference type="InterPro" id="IPR042120">
    <property type="entry name" value="MutL_C_dimsub"/>
</dbReference>
<dbReference type="Pfam" id="PF01119">
    <property type="entry name" value="DNA_mis_repair"/>
    <property type="match status" value="1"/>
</dbReference>
<dbReference type="InterPro" id="IPR002099">
    <property type="entry name" value="MutL/Mlh/PMS"/>
</dbReference>
<comment type="caution">
    <text evidence="4">The sequence shown here is derived from an EMBL/GenBank/DDBJ whole genome shotgun (WGS) entry which is preliminary data.</text>
</comment>
<organism evidence="4 5">
    <name type="scientific">Tigheibacillus jepli</name>
    <dbReference type="NCBI Taxonomy" id="3035914"/>
    <lineage>
        <taxon>Bacteria</taxon>
        <taxon>Bacillati</taxon>
        <taxon>Bacillota</taxon>
        <taxon>Bacilli</taxon>
        <taxon>Bacillales</taxon>
        <taxon>Bacillaceae</taxon>
        <taxon>Tigheibacillus</taxon>
    </lineage>
</organism>
<dbReference type="SUPFAM" id="SSF54211">
    <property type="entry name" value="Ribosomal protein S5 domain 2-like"/>
    <property type="match status" value="1"/>
</dbReference>
<proteinExistence type="predicted"/>
<evidence type="ECO:0000256" key="1">
    <source>
        <dbReference type="ARBA" id="ARBA00023204"/>
    </source>
</evidence>
<keyword evidence="1" id="KW-0227">DNA damage</keyword>
<keyword evidence="1" id="KW-0234">DNA repair</keyword>
<dbReference type="SMART" id="SM00853">
    <property type="entry name" value="MutL_C"/>
    <property type="match status" value="1"/>
</dbReference>
<dbReference type="InterPro" id="IPR013507">
    <property type="entry name" value="DNA_mismatch_S5_2-like"/>
</dbReference>
<keyword evidence="4" id="KW-0255">Endonuclease</keyword>
<keyword evidence="4" id="KW-0378">Hydrolase</keyword>